<accession>A0A6S7BD51</accession>
<reference evidence="1 2" key="1">
    <citation type="submission" date="2020-04" db="EMBL/GenBank/DDBJ databases">
        <authorList>
            <person name="De Canck E."/>
        </authorList>
    </citation>
    <scope>NUCLEOTIDE SEQUENCE [LARGE SCALE GENOMIC DNA]</scope>
    <source>
        <strain evidence="1 2">LMG 28614</strain>
    </source>
</reference>
<dbReference type="Proteomes" id="UP000494365">
    <property type="component" value="Unassembled WGS sequence"/>
</dbReference>
<dbReference type="RefSeq" id="WP_175151438.1">
    <property type="nucleotide sequence ID" value="NZ_CADIKK010000020.1"/>
</dbReference>
<sequence length="77" mass="8398">MNGVSNVEASAVRVSEGNGAMDDRLRARLPSGLASQRREQMLADEFQTAIFRWRAAVAGRTVPAADERKLHVVFDAA</sequence>
<dbReference type="AlphaFoldDB" id="A0A6S7BD51"/>
<protein>
    <submittedName>
        <fullName evidence="1">Uncharacterized protein</fullName>
    </submittedName>
</protein>
<name>A0A6S7BD51_9BURK</name>
<evidence type="ECO:0000313" key="2">
    <source>
        <dbReference type="Proteomes" id="UP000494365"/>
    </source>
</evidence>
<evidence type="ECO:0000313" key="1">
    <source>
        <dbReference type="EMBL" id="CAB3796254.1"/>
    </source>
</evidence>
<dbReference type="EMBL" id="CADIKK010000020">
    <property type="protein sequence ID" value="CAB3796254.1"/>
    <property type="molecule type" value="Genomic_DNA"/>
</dbReference>
<proteinExistence type="predicted"/>
<gene>
    <name evidence="1" type="ORF">LMG28614_04329</name>
</gene>
<keyword evidence="2" id="KW-1185">Reference proteome</keyword>
<organism evidence="1 2">
    <name type="scientific">Paraburkholderia ultramafica</name>
    <dbReference type="NCBI Taxonomy" id="1544867"/>
    <lineage>
        <taxon>Bacteria</taxon>
        <taxon>Pseudomonadati</taxon>
        <taxon>Pseudomonadota</taxon>
        <taxon>Betaproteobacteria</taxon>
        <taxon>Burkholderiales</taxon>
        <taxon>Burkholderiaceae</taxon>
        <taxon>Paraburkholderia</taxon>
    </lineage>
</organism>